<dbReference type="InterPro" id="IPR007253">
    <property type="entry name" value="Cell_wall-bd_2"/>
</dbReference>
<keyword evidence="1" id="KW-0732">Signal</keyword>
<protein>
    <submittedName>
        <fullName evidence="3">Putative cell wall binding repeat 2</fullName>
    </submittedName>
</protein>
<dbReference type="AlphaFoldDB" id="A0A1H8IN87"/>
<dbReference type="PANTHER" id="PTHR30032:SF8">
    <property type="entry name" value="GERMINATION-SPECIFIC N-ACETYLMURAMOYL-L-ALANINE AMIDASE"/>
    <property type="match status" value="1"/>
</dbReference>
<keyword evidence="4" id="KW-1185">Reference proteome</keyword>
<dbReference type="InterPro" id="IPR038765">
    <property type="entry name" value="Papain-like_cys_pep_sf"/>
</dbReference>
<evidence type="ECO:0000256" key="1">
    <source>
        <dbReference type="SAM" id="SignalP"/>
    </source>
</evidence>
<dbReference type="SUPFAM" id="SSF54001">
    <property type="entry name" value="Cysteine proteinases"/>
    <property type="match status" value="1"/>
</dbReference>
<dbReference type="Gene3D" id="3.40.50.12090">
    <property type="match status" value="2"/>
</dbReference>
<dbReference type="Pfam" id="PF01841">
    <property type="entry name" value="Transglut_core"/>
    <property type="match status" value="1"/>
</dbReference>
<dbReference type="OrthoDB" id="1753471at2"/>
<feature type="domain" description="Transglutaminase-like" evidence="2">
    <location>
        <begin position="475"/>
        <end position="565"/>
    </location>
</feature>
<dbReference type="InterPro" id="IPR002931">
    <property type="entry name" value="Transglutaminase-like"/>
</dbReference>
<dbReference type="Proteomes" id="UP000199512">
    <property type="component" value="Unassembled WGS sequence"/>
</dbReference>
<evidence type="ECO:0000313" key="3">
    <source>
        <dbReference type="EMBL" id="SEN69496.1"/>
    </source>
</evidence>
<dbReference type="RefSeq" id="WP_091975680.1">
    <property type="nucleotide sequence ID" value="NZ_FODF01000008.1"/>
</dbReference>
<accession>A0A1H8IN87</accession>
<sequence>MKVSKNIVKVLTLTLAMTSVLVFGNCVNADSSTSIIRGKGRVETSIESSKLVDSKIMVVASAYSFADSLSAYNIASGHNAKLILVSNNTDLTGLLDDVKPEKVYLIGGEASLGGHVVDNIRNSVSNVVRISGNNRYETNEKTLKEANYTKVGVADGRNYPDALAASSLLKNKGLGLQLVDGSKPYKVKREVVYTYGGENSVKQNGGKRLAGDNRYATSEVINKELGDGVEKVALTTGENYADALSAINLVNSGGKVSLMLVKDLSPNQERYLSNIQSKYIIGGQLSNETISEIEKARNFKGSILLKGARTNYKCVFIDISGAHLRNSEFEVYNNNLKEIESNLPSGYKLVSDVNQIKNLKSDNTLNKIYVAKKDIIVLNNQDEYNRYIFNGLKNGLETGEVVVTNSIRPNSNLERIVDGMGFTMKQKLIEGHDQFNKMSIKMSVRQEYYTKEKYDKDEYARNMEKVATLIDNSGVRNLKSDREKAVRFAQYLKVKYPYNKDVHDHIRARSPYSITKYQTGVCEAFTYTYNQAMLLLGIPAYQIEGTDIDGVGHMETMIYCDGQWEVFNVSGYTNWCEMDHNDLSQISESDIEKKMLVVENDPYSEGLIDRVDQDLSSLYKL</sequence>
<feature type="signal peptide" evidence="1">
    <location>
        <begin position="1"/>
        <end position="24"/>
    </location>
</feature>
<evidence type="ECO:0000259" key="2">
    <source>
        <dbReference type="Pfam" id="PF01841"/>
    </source>
</evidence>
<proteinExistence type="predicted"/>
<dbReference type="STRING" id="215200.SAMN05216454_10871"/>
<evidence type="ECO:0000313" key="4">
    <source>
        <dbReference type="Proteomes" id="UP000199512"/>
    </source>
</evidence>
<reference evidence="3 4" key="1">
    <citation type="submission" date="2016-10" db="EMBL/GenBank/DDBJ databases">
        <authorList>
            <person name="de Groot N.N."/>
        </authorList>
    </citation>
    <scope>NUCLEOTIDE SEQUENCE [LARGE SCALE GENOMIC DNA]</scope>
    <source>
        <strain evidence="3 4">Calf135</strain>
    </source>
</reference>
<dbReference type="PANTHER" id="PTHR30032">
    <property type="entry name" value="N-ACETYLMURAMOYL-L-ALANINE AMIDASE-RELATED"/>
    <property type="match status" value="1"/>
</dbReference>
<feature type="chain" id="PRO_5039223191" evidence="1">
    <location>
        <begin position="25"/>
        <end position="621"/>
    </location>
</feature>
<name>A0A1H8IN87_9FIRM</name>
<organism evidence="3 4">
    <name type="scientific">Peptostreptococcus russellii</name>
    <dbReference type="NCBI Taxonomy" id="215200"/>
    <lineage>
        <taxon>Bacteria</taxon>
        <taxon>Bacillati</taxon>
        <taxon>Bacillota</taxon>
        <taxon>Clostridia</taxon>
        <taxon>Peptostreptococcales</taxon>
        <taxon>Peptostreptococcaceae</taxon>
        <taxon>Peptostreptococcus</taxon>
    </lineage>
</organism>
<dbReference type="Pfam" id="PF04122">
    <property type="entry name" value="CW_binding_2"/>
    <property type="match status" value="3"/>
</dbReference>
<dbReference type="Gene3D" id="3.10.620.30">
    <property type="match status" value="1"/>
</dbReference>
<gene>
    <name evidence="3" type="ORF">SAMN05216454_10871</name>
</gene>
<dbReference type="EMBL" id="FODF01000008">
    <property type="protein sequence ID" value="SEN69496.1"/>
    <property type="molecule type" value="Genomic_DNA"/>
</dbReference>
<dbReference type="InterPro" id="IPR051922">
    <property type="entry name" value="Bact_Sporulation_Assoc"/>
</dbReference>